<comment type="caution">
    <text evidence="2">The sequence shown here is derived from an EMBL/GenBank/DDBJ whole genome shotgun (WGS) entry which is preliminary data.</text>
</comment>
<name>A0A835YKY1_9STRA</name>
<dbReference type="AlphaFoldDB" id="A0A835YKY1"/>
<feature type="region of interest" description="Disordered" evidence="1">
    <location>
        <begin position="1080"/>
        <end position="1102"/>
    </location>
</feature>
<accession>A0A835YKY1</accession>
<protein>
    <submittedName>
        <fullName evidence="2">Uncharacterized protein</fullName>
    </submittedName>
</protein>
<dbReference type="EMBL" id="JAFCMP010000527">
    <property type="protein sequence ID" value="KAG5177257.1"/>
    <property type="molecule type" value="Genomic_DNA"/>
</dbReference>
<evidence type="ECO:0000256" key="1">
    <source>
        <dbReference type="SAM" id="MobiDB-lite"/>
    </source>
</evidence>
<organism evidence="2 3">
    <name type="scientific">Tribonema minus</name>
    <dbReference type="NCBI Taxonomy" id="303371"/>
    <lineage>
        <taxon>Eukaryota</taxon>
        <taxon>Sar</taxon>
        <taxon>Stramenopiles</taxon>
        <taxon>Ochrophyta</taxon>
        <taxon>PX clade</taxon>
        <taxon>Xanthophyceae</taxon>
        <taxon>Tribonematales</taxon>
        <taxon>Tribonemataceae</taxon>
        <taxon>Tribonema</taxon>
    </lineage>
</organism>
<gene>
    <name evidence="2" type="ORF">JKP88DRAFT_282094</name>
</gene>
<feature type="region of interest" description="Disordered" evidence="1">
    <location>
        <begin position="504"/>
        <end position="539"/>
    </location>
</feature>
<feature type="compositionally biased region" description="Low complexity" evidence="1">
    <location>
        <begin position="798"/>
        <end position="807"/>
    </location>
</feature>
<reference evidence="2" key="1">
    <citation type="submission" date="2021-02" db="EMBL/GenBank/DDBJ databases">
        <title>First Annotated Genome of the Yellow-green Alga Tribonema minus.</title>
        <authorList>
            <person name="Mahan K.M."/>
        </authorList>
    </citation>
    <scope>NUCLEOTIDE SEQUENCE</scope>
    <source>
        <strain evidence="2">UTEX B ZZ1240</strain>
    </source>
</reference>
<feature type="region of interest" description="Disordered" evidence="1">
    <location>
        <begin position="772"/>
        <end position="808"/>
    </location>
</feature>
<evidence type="ECO:0000313" key="2">
    <source>
        <dbReference type="EMBL" id="KAG5177257.1"/>
    </source>
</evidence>
<evidence type="ECO:0000313" key="3">
    <source>
        <dbReference type="Proteomes" id="UP000664859"/>
    </source>
</evidence>
<dbReference type="OrthoDB" id="10608654at2759"/>
<sequence length="1102" mass="117533">MDPFGGAKRKGTLESRGPEMSNYLDQISSTSNVMHTVLTVLCSSLQRLELRVEDYNSGLEAKTRALEQKLENLAFHVSGDTCAKTLRCVQEGAAWRTKKRKKGGNAHLAALIATATANATATSTAAAAPSDPSASTSPRGASLITTWAVRQVMAALRRDRRLKHAPLSTRTPSKTVRLGCRVSTLEGHLGDLQEEIKALRLSNAQSRKSGRQQQQEIQLMRAKLLELSEGASKGSGSVTDKVVALESRLGTLEGAHQLNAHALKKLRMTEERVGFTQEQVMTLQQGLSGVRLNIRELHGALITDHELLVQLEDFRAKMRAEALGFAQPATKVAEAVQLTVTPEAPPPMLPPPQPVQQTIVVQQRIIEQQRIPDPRASLPPGESDQERSNRLCREALVALRDLSVDIDSSMRTATGNTTGPAIQALRELSGDIGEALGMAAAEGAQAGKAGPNAKPLVPKFEAIMLRIEEVLVKHKLEVGSGAGDIGPPAVPASPRDYLTAGSMVGSFKDGGLSSPRPTTADSNKGNQENAEELQGSAAKPVGGLGGLRCASGAQDMPARLEWAQAATAEAIAAGTTAGESILRLLHMRGDVDAARSCRGDVDACSRKLAALASLLVDFESRHGRGRSSGTMIGMSAAAMDVTQMALKADTAWEDKKQVADLRIALSTAMSQLEKMHHTMGTKADSNQLDAALKVVNSQLRKITSDVMPKEKLEGYLRTKVDRKDLHKLAAVLSSAVDVGAMNLPDLDSSAAATKSVPKFKCLSCDRPLPSANDVHAPSSQPPSGYMKHAPGDGDRGFGQQLAAGLQGSTRVPLSSRLILRETSSSATPNKVEADLQQLPQGTQRTQALARFRSQRHMHSIGMAFLNEPMCSTTASFDGLSWQLAVKRAIGAHDTIVHNSVKRATQRILRQYLKTGLVDEDYTPFLGSAGPPGSRRMDIVLPADAFPVTGYDDPTRHLPLMVDVTCFEAQVASRAAKTAADPERCCRDQEAARLSHYSGHYDQNCHKLATLAIGSFGSIGEQGRKLLEAVATEYASRMSVPGGARPKALKGIALARLRSALSAALHMAYSGRVMTHMAESRGGGHMEGGVGEDPEMPFGGGGV</sequence>
<feature type="compositionally biased region" description="Polar residues" evidence="1">
    <location>
        <begin position="515"/>
        <end position="528"/>
    </location>
</feature>
<dbReference type="Proteomes" id="UP000664859">
    <property type="component" value="Unassembled WGS sequence"/>
</dbReference>
<keyword evidence="3" id="KW-1185">Reference proteome</keyword>
<proteinExistence type="predicted"/>
<feature type="region of interest" description="Disordered" evidence="1">
    <location>
        <begin position="1"/>
        <end position="20"/>
    </location>
</feature>